<feature type="transmembrane region" description="Helical" evidence="3">
    <location>
        <begin position="51"/>
        <end position="72"/>
    </location>
</feature>
<proteinExistence type="predicted"/>
<keyword evidence="3" id="KW-1133">Transmembrane helix</keyword>
<feature type="transmembrane region" description="Helical" evidence="3">
    <location>
        <begin position="125"/>
        <end position="146"/>
    </location>
</feature>
<sequence>MSPAWLFVLATVIAVVGIGFVFRKMMSTLEEGIIEKQMVTAESFQKEQSKFFLKIALVEIIPILFVVLGFTQLATYEVATQTEIVLPLAIVIIIAFFGIWSIVISRRQLLSNEDIPEQTKKLVNTSVFIGMAVINAFPIIAIVGILSMS</sequence>
<keyword evidence="2" id="KW-0813">Transport</keyword>
<comment type="caution">
    <text evidence="4">The sequence shown here is derived from an EMBL/GenBank/DDBJ whole genome shotgun (WGS) entry which is preliminary data.</text>
</comment>
<dbReference type="RefSeq" id="WP_210596519.1">
    <property type="nucleotide sequence ID" value="NZ_JAGKSQ010000002.1"/>
</dbReference>
<evidence type="ECO:0000256" key="1">
    <source>
        <dbReference type="ARBA" id="ARBA00022781"/>
    </source>
</evidence>
<reference evidence="4" key="1">
    <citation type="submission" date="2021-03" db="EMBL/GenBank/DDBJ databases">
        <title>Bacillus suaedae sp. nov., isolated from Suaeda aralocaspica.</title>
        <authorList>
            <person name="Lei R.F.R."/>
        </authorList>
    </citation>
    <scope>NUCLEOTIDE SEQUENCE</scope>
    <source>
        <strain evidence="4">YZJH907-2</strain>
    </source>
</reference>
<dbReference type="InterPro" id="IPR038662">
    <property type="entry name" value="ATP_synth_F0_csu_sf"/>
</dbReference>
<evidence type="ECO:0000256" key="2">
    <source>
        <dbReference type="ARBA" id="ARBA00023065"/>
    </source>
</evidence>
<keyword evidence="2" id="KW-0406">Ion transport</keyword>
<keyword evidence="3" id="KW-0472">Membrane</keyword>
<evidence type="ECO:0000313" key="4">
    <source>
        <dbReference type="EMBL" id="MBP3950845.1"/>
    </source>
</evidence>
<accession>A0A941AMS1</accession>
<keyword evidence="1" id="KW-0375">Hydrogen ion transport</keyword>
<dbReference type="GO" id="GO:1902600">
    <property type="term" value="P:proton transmembrane transport"/>
    <property type="evidence" value="ECO:0007669"/>
    <property type="project" value="UniProtKB-KW"/>
</dbReference>
<organism evidence="4 5">
    <name type="scientific">Halalkalibacter suaedae</name>
    <dbReference type="NCBI Taxonomy" id="2822140"/>
    <lineage>
        <taxon>Bacteria</taxon>
        <taxon>Bacillati</taxon>
        <taxon>Bacillota</taxon>
        <taxon>Bacilli</taxon>
        <taxon>Bacillales</taxon>
        <taxon>Bacillaceae</taxon>
        <taxon>Halalkalibacter</taxon>
    </lineage>
</organism>
<protein>
    <submittedName>
        <fullName evidence="4">Uncharacterized protein</fullName>
    </submittedName>
</protein>
<keyword evidence="3" id="KW-0812">Transmembrane</keyword>
<gene>
    <name evidence="4" type="ORF">J7W16_06825</name>
</gene>
<feature type="transmembrane region" description="Helical" evidence="3">
    <location>
        <begin position="6"/>
        <end position="22"/>
    </location>
</feature>
<dbReference type="Gene3D" id="1.20.20.10">
    <property type="entry name" value="F1F0 ATP synthase subunit C"/>
    <property type="match status" value="1"/>
</dbReference>
<evidence type="ECO:0000256" key="3">
    <source>
        <dbReference type="SAM" id="Phobius"/>
    </source>
</evidence>
<dbReference type="AlphaFoldDB" id="A0A941AMS1"/>
<name>A0A941AMS1_9BACI</name>
<evidence type="ECO:0000313" key="5">
    <source>
        <dbReference type="Proteomes" id="UP000678228"/>
    </source>
</evidence>
<dbReference type="EMBL" id="JAGKSQ010000002">
    <property type="protein sequence ID" value="MBP3950845.1"/>
    <property type="molecule type" value="Genomic_DNA"/>
</dbReference>
<feature type="transmembrane region" description="Helical" evidence="3">
    <location>
        <begin position="84"/>
        <end position="104"/>
    </location>
</feature>
<dbReference type="Proteomes" id="UP000678228">
    <property type="component" value="Unassembled WGS sequence"/>
</dbReference>
<keyword evidence="5" id="KW-1185">Reference proteome</keyword>